<keyword evidence="2" id="KW-1185">Reference proteome</keyword>
<dbReference type="Proteomes" id="UP001321479">
    <property type="component" value="Segment"/>
</dbReference>
<protein>
    <submittedName>
        <fullName evidence="1">Uncharacterized protein</fullName>
    </submittedName>
</protein>
<name>A0ABM7NRE5_9VIRU</name>
<sequence>MDDAIVEKVSIPKYSANDRVIIETNDNGETVIKLKTIPYKIYSRDMLYSRAGQMSSIGYKLGQIGTVGNRIPRADIPFSKEGMFDEN</sequence>
<reference evidence="1 2" key="1">
    <citation type="submission" date="2021-02" db="EMBL/GenBank/DDBJ databases">
        <title>Cotonvirus japonicus, which uses Golgi apparatus of host cells for its virion factory, phylogenetically links tailed tupanvirus and icosahedral mimivirus.</title>
        <authorList>
            <person name="Takahashi H."/>
            <person name="Fukaya S."/>
            <person name="Song C."/>
            <person name="Murata K."/>
            <person name="Takemura M."/>
        </authorList>
    </citation>
    <scope>NUCLEOTIDE SEQUENCE [LARGE SCALE GENOMIC DNA]</scope>
</reference>
<organism evidence="1 2">
    <name type="scientific">Cotonvirus japonicus</name>
    <dbReference type="NCBI Taxonomy" id="2811091"/>
    <lineage>
        <taxon>Viruses</taxon>
        <taxon>Varidnaviria</taxon>
        <taxon>Bamfordvirae</taxon>
        <taxon>Nucleocytoviricota</taxon>
        <taxon>Megaviricetes</taxon>
        <taxon>Imitervirales</taxon>
        <taxon>Mimiviridae</taxon>
        <taxon>Megamimivirinae</taxon>
        <taxon>Cotonvirus</taxon>
        <taxon>Cotonvirus japonicum</taxon>
    </lineage>
</organism>
<dbReference type="RefSeq" id="YP_010841337.1">
    <property type="nucleotide sequence ID" value="NC_079139.1"/>
</dbReference>
<evidence type="ECO:0000313" key="1">
    <source>
        <dbReference type="EMBL" id="BCS82729.1"/>
    </source>
</evidence>
<evidence type="ECO:0000313" key="2">
    <source>
        <dbReference type="Proteomes" id="UP001321479"/>
    </source>
</evidence>
<proteinExistence type="predicted"/>
<accession>A0ABM7NRE5</accession>
<dbReference type="GeneID" id="80557934"/>
<dbReference type="EMBL" id="AP024483">
    <property type="protein sequence ID" value="BCS82729.1"/>
    <property type="molecule type" value="Genomic_DNA"/>
</dbReference>